<name>A0AA36IU85_9DINO</name>
<proteinExistence type="predicted"/>
<accession>A0AA36IU85</accession>
<evidence type="ECO:0000313" key="3">
    <source>
        <dbReference type="Proteomes" id="UP001178507"/>
    </source>
</evidence>
<keyword evidence="3" id="KW-1185">Reference proteome</keyword>
<evidence type="ECO:0000313" key="2">
    <source>
        <dbReference type="EMBL" id="CAJ1392991.1"/>
    </source>
</evidence>
<dbReference type="Proteomes" id="UP001178507">
    <property type="component" value="Unassembled WGS sequence"/>
</dbReference>
<feature type="region of interest" description="Disordered" evidence="1">
    <location>
        <begin position="70"/>
        <end position="105"/>
    </location>
</feature>
<feature type="compositionally biased region" description="Polar residues" evidence="1">
    <location>
        <begin position="71"/>
        <end position="80"/>
    </location>
</feature>
<reference evidence="2" key="1">
    <citation type="submission" date="2023-08" db="EMBL/GenBank/DDBJ databases">
        <authorList>
            <person name="Chen Y."/>
            <person name="Shah S."/>
            <person name="Dougan E. K."/>
            <person name="Thang M."/>
            <person name="Chan C."/>
        </authorList>
    </citation>
    <scope>NUCLEOTIDE SEQUENCE</scope>
</reference>
<dbReference type="EMBL" id="CAUJNA010002447">
    <property type="protein sequence ID" value="CAJ1392991.1"/>
    <property type="molecule type" value="Genomic_DNA"/>
</dbReference>
<comment type="caution">
    <text evidence="2">The sequence shown here is derived from an EMBL/GenBank/DDBJ whole genome shotgun (WGS) entry which is preliminary data.</text>
</comment>
<gene>
    <name evidence="2" type="ORF">EVOR1521_LOCUS17947</name>
</gene>
<evidence type="ECO:0000256" key="1">
    <source>
        <dbReference type="SAM" id="MobiDB-lite"/>
    </source>
</evidence>
<dbReference type="AlphaFoldDB" id="A0AA36IU85"/>
<organism evidence="2 3">
    <name type="scientific">Effrenium voratum</name>
    <dbReference type="NCBI Taxonomy" id="2562239"/>
    <lineage>
        <taxon>Eukaryota</taxon>
        <taxon>Sar</taxon>
        <taxon>Alveolata</taxon>
        <taxon>Dinophyceae</taxon>
        <taxon>Suessiales</taxon>
        <taxon>Symbiodiniaceae</taxon>
        <taxon>Effrenium</taxon>
    </lineage>
</organism>
<sequence length="267" mass="29738">MYHVFWVFATYKSIFWPEDGQEMAREALGDTVHLRQALADEKAERARDRLQLDTISREINTMQALLREATAGSSLKANQPSPRPAGAPVKKNNPGKTRRGPESSALLHETDQCLMAPRFRALPRRVSALGARGATGVLLLSAFAFEARRMHPTRFTGQSAAVIEKDNLPEERLVQVLDQVVQGVLKAPPATAAGTPAAIMETLCLSHPRYRDWAEFRAMKAEEKRLHEELESMKNKAKPAAATAIRGRTKDVKDEALVTIFISEWSR</sequence>
<protein>
    <submittedName>
        <fullName evidence="2">Uncharacterized protein</fullName>
    </submittedName>
</protein>